<feature type="compositionally biased region" description="Basic residues" evidence="2">
    <location>
        <begin position="11"/>
        <end position="22"/>
    </location>
</feature>
<keyword evidence="4" id="KW-1185">Reference proteome</keyword>
<comment type="similarity">
    <text evidence="1">Belongs to the TMA16 family.</text>
</comment>
<dbReference type="InterPro" id="IPR021346">
    <property type="entry name" value="Tma16"/>
</dbReference>
<proteinExistence type="inferred from homology"/>
<dbReference type="EMBL" id="JARPUR010000002">
    <property type="protein sequence ID" value="KAK4881053.1"/>
    <property type="molecule type" value="Genomic_DNA"/>
</dbReference>
<organism evidence="3 4">
    <name type="scientific">Aquatica leii</name>
    <dbReference type="NCBI Taxonomy" id="1421715"/>
    <lineage>
        <taxon>Eukaryota</taxon>
        <taxon>Metazoa</taxon>
        <taxon>Ecdysozoa</taxon>
        <taxon>Arthropoda</taxon>
        <taxon>Hexapoda</taxon>
        <taxon>Insecta</taxon>
        <taxon>Pterygota</taxon>
        <taxon>Neoptera</taxon>
        <taxon>Endopterygota</taxon>
        <taxon>Coleoptera</taxon>
        <taxon>Polyphaga</taxon>
        <taxon>Elateriformia</taxon>
        <taxon>Elateroidea</taxon>
        <taxon>Lampyridae</taxon>
        <taxon>Luciolinae</taxon>
        <taxon>Aquatica</taxon>
    </lineage>
</organism>
<evidence type="ECO:0000256" key="1">
    <source>
        <dbReference type="ARBA" id="ARBA00034127"/>
    </source>
</evidence>
<dbReference type="GO" id="GO:0005634">
    <property type="term" value="C:nucleus"/>
    <property type="evidence" value="ECO:0007669"/>
    <property type="project" value="TreeGrafter"/>
</dbReference>
<name>A0AAN7SPI3_9COLE</name>
<dbReference type="PANTHER" id="PTHR13349">
    <property type="entry name" value="TRANSLATION MACHINERY-ASSOCIATED PROTEIN 16"/>
    <property type="match status" value="1"/>
</dbReference>
<evidence type="ECO:0000313" key="3">
    <source>
        <dbReference type="EMBL" id="KAK4881053.1"/>
    </source>
</evidence>
<dbReference type="InterPro" id="IPR038356">
    <property type="entry name" value="Tma16_sf"/>
</dbReference>
<evidence type="ECO:0008006" key="5">
    <source>
        <dbReference type="Google" id="ProtNLM"/>
    </source>
</evidence>
<evidence type="ECO:0000256" key="2">
    <source>
        <dbReference type="SAM" id="MobiDB-lite"/>
    </source>
</evidence>
<comment type="caution">
    <text evidence="3">The sequence shown here is derived from an EMBL/GenBank/DDBJ whole genome shotgun (WGS) entry which is preliminary data.</text>
</comment>
<protein>
    <recommendedName>
        <fullName evidence="5">Translation machinery-associated protein 16</fullName>
    </recommendedName>
</protein>
<feature type="compositionally biased region" description="Basic and acidic residues" evidence="2">
    <location>
        <begin position="1"/>
        <end position="10"/>
    </location>
</feature>
<dbReference type="Gene3D" id="1.20.1440.170">
    <property type="entry name" value="Translation machinery-associated protein 16-like"/>
    <property type="match status" value="1"/>
</dbReference>
<dbReference type="FunFam" id="1.20.1440.170:FF:000001">
    <property type="entry name" value="Translation machinery-associated 16 homolog"/>
    <property type="match status" value="1"/>
</dbReference>
<dbReference type="Proteomes" id="UP001353858">
    <property type="component" value="Unassembled WGS sequence"/>
</dbReference>
<reference evidence="4" key="1">
    <citation type="submission" date="2023-01" db="EMBL/GenBank/DDBJ databases">
        <title>Key to firefly adult light organ development and bioluminescence: homeobox transcription factors regulate luciferase expression and transportation to peroxisome.</title>
        <authorList>
            <person name="Fu X."/>
        </authorList>
    </citation>
    <scope>NUCLEOTIDE SEQUENCE [LARGE SCALE GENOMIC DNA]</scope>
</reference>
<gene>
    <name evidence="3" type="ORF">RN001_004372</name>
</gene>
<accession>A0AAN7SPI3</accession>
<dbReference type="Pfam" id="PF11176">
    <property type="entry name" value="Tma16"/>
    <property type="match status" value="1"/>
</dbReference>
<dbReference type="AlphaFoldDB" id="A0AAN7SPI3"/>
<dbReference type="PANTHER" id="PTHR13349:SF2">
    <property type="entry name" value="TRANSLATION MACHINERY-ASSOCIATED PROTEIN 16"/>
    <property type="match status" value="1"/>
</dbReference>
<sequence>MKNLNKELSKCKHPNSRKTKSITKQAKRIIVRNDNARTKNLKRSVTANKIQWFLDHIDPSLTVCTTEQTKELIERYLSRFDEELEQIEIKQSIGNRKSRQHANREDVINMTIQREKEEYNTCGLEMLNVMDGADLAAFRKWNGDLVSLQHLKLTRIRKSMLD</sequence>
<evidence type="ECO:0000313" key="4">
    <source>
        <dbReference type="Proteomes" id="UP001353858"/>
    </source>
</evidence>
<feature type="region of interest" description="Disordered" evidence="2">
    <location>
        <begin position="1"/>
        <end position="22"/>
    </location>
</feature>